<reference evidence="1" key="1">
    <citation type="submission" date="2018-11" db="EMBL/GenBank/DDBJ databases">
        <authorList>
            <consortium name="Genoscope - CEA"/>
            <person name="William W."/>
        </authorList>
    </citation>
    <scope>NUCLEOTIDE SEQUENCE</scope>
</reference>
<protein>
    <submittedName>
        <fullName evidence="1">Uncharacterized protein</fullName>
    </submittedName>
</protein>
<accession>A0A3P6C2Z6</accession>
<dbReference type="AlphaFoldDB" id="A0A3P6C2Z6"/>
<evidence type="ECO:0000313" key="1">
    <source>
        <dbReference type="EMBL" id="VDD08510.1"/>
    </source>
</evidence>
<sequence length="130" mass="14858">MVVNGLKLEIFVNAEMVTIFCRYGTCVLLFSSMILINLKKIQELLRSIYAIRPHKYNSEGFLLQKMRILLERVNKFHCQYRCLIGSGGGSVGYMTNGTSTYYNYVVVVCKNANCFLINLNSLMFESEGRS</sequence>
<name>A0A3P6C2Z6_BRAOL</name>
<dbReference type="EMBL" id="LR031873">
    <property type="protein sequence ID" value="VDD08510.1"/>
    <property type="molecule type" value="Genomic_DNA"/>
</dbReference>
<organism evidence="1">
    <name type="scientific">Brassica oleracea</name>
    <name type="common">Wild cabbage</name>
    <dbReference type="NCBI Taxonomy" id="3712"/>
    <lineage>
        <taxon>Eukaryota</taxon>
        <taxon>Viridiplantae</taxon>
        <taxon>Streptophyta</taxon>
        <taxon>Embryophyta</taxon>
        <taxon>Tracheophyta</taxon>
        <taxon>Spermatophyta</taxon>
        <taxon>Magnoliopsida</taxon>
        <taxon>eudicotyledons</taxon>
        <taxon>Gunneridae</taxon>
        <taxon>Pentapetalae</taxon>
        <taxon>rosids</taxon>
        <taxon>malvids</taxon>
        <taxon>Brassicales</taxon>
        <taxon>Brassicaceae</taxon>
        <taxon>Brassiceae</taxon>
        <taxon>Brassica</taxon>
    </lineage>
</organism>
<proteinExistence type="predicted"/>
<gene>
    <name evidence="1" type="ORF">BOLC4T24047H</name>
</gene>